<gene>
    <name evidence="2" type="ORF">CSIM01_13321</name>
</gene>
<dbReference type="Proteomes" id="UP000070328">
    <property type="component" value="Unassembled WGS sequence"/>
</dbReference>
<feature type="region of interest" description="Disordered" evidence="1">
    <location>
        <begin position="1"/>
        <end position="27"/>
    </location>
</feature>
<name>A0A135TYG6_9PEZI</name>
<reference evidence="2 3" key="1">
    <citation type="submission" date="2014-02" db="EMBL/GenBank/DDBJ databases">
        <title>The genome sequence of Colletotrichum simmondsii CBS122122.</title>
        <authorList>
            <person name="Baroncelli R."/>
            <person name="Thon M.R."/>
        </authorList>
    </citation>
    <scope>NUCLEOTIDE SEQUENCE [LARGE SCALE GENOMIC DNA]</scope>
    <source>
        <strain evidence="2 3">CBS122122</strain>
    </source>
</reference>
<sequence>MQPTTPPQARPNPRKEDTGVPGGPERQPVCWKAMGFLEADEGSNPPTPPPRLCFRNTPSVFLGANRYSSTCICGHADVFFPRRKAAHLSPHIDAMQVREVETNALLRRSSLGMMQVKFLSNFASPEATI</sequence>
<feature type="compositionally biased region" description="Pro residues" evidence="1">
    <location>
        <begin position="1"/>
        <end position="10"/>
    </location>
</feature>
<dbReference type="EMBL" id="JFBX01000025">
    <property type="protein sequence ID" value="KXH53198.1"/>
    <property type="molecule type" value="Genomic_DNA"/>
</dbReference>
<evidence type="ECO:0000256" key="1">
    <source>
        <dbReference type="SAM" id="MobiDB-lite"/>
    </source>
</evidence>
<keyword evidence="3" id="KW-1185">Reference proteome</keyword>
<protein>
    <submittedName>
        <fullName evidence="2">Uncharacterized protein</fullName>
    </submittedName>
</protein>
<proteinExistence type="predicted"/>
<accession>A0A135TYG6</accession>
<evidence type="ECO:0000313" key="2">
    <source>
        <dbReference type="EMBL" id="KXH53198.1"/>
    </source>
</evidence>
<comment type="caution">
    <text evidence="2">The sequence shown here is derived from an EMBL/GenBank/DDBJ whole genome shotgun (WGS) entry which is preliminary data.</text>
</comment>
<evidence type="ECO:0000313" key="3">
    <source>
        <dbReference type="Proteomes" id="UP000070328"/>
    </source>
</evidence>
<organism evidence="2 3">
    <name type="scientific">Colletotrichum simmondsii</name>
    <dbReference type="NCBI Taxonomy" id="703756"/>
    <lineage>
        <taxon>Eukaryota</taxon>
        <taxon>Fungi</taxon>
        <taxon>Dikarya</taxon>
        <taxon>Ascomycota</taxon>
        <taxon>Pezizomycotina</taxon>
        <taxon>Sordariomycetes</taxon>
        <taxon>Hypocreomycetidae</taxon>
        <taxon>Glomerellales</taxon>
        <taxon>Glomerellaceae</taxon>
        <taxon>Colletotrichum</taxon>
        <taxon>Colletotrichum acutatum species complex</taxon>
    </lineage>
</organism>
<dbReference type="AlphaFoldDB" id="A0A135TYG6"/>